<name>G8ULQ1_TANFA</name>
<reference evidence="2" key="1">
    <citation type="submission" date="2011-12" db="EMBL/GenBank/DDBJ databases">
        <title>Complete sequence of Tannerella forsythia ATCC 43037.</title>
        <authorList>
            <person name="Dewhirst F."/>
            <person name="Tanner A."/>
            <person name="Izard J."/>
            <person name="Brinkac L."/>
            <person name="Durkin A.S."/>
            <person name="Hostetler J."/>
            <person name="Shetty J."/>
            <person name="Torralba M."/>
            <person name="Gill S."/>
            <person name="Nelson K."/>
        </authorList>
    </citation>
    <scope>NUCLEOTIDE SEQUENCE [LARGE SCALE GENOMIC DNA]</scope>
    <source>
        <strain evidence="2">ATCC 43037 / JCM 10827 / CCUG 33226 / KCTC 5666 / FDC 338</strain>
    </source>
</reference>
<dbReference type="HOGENOM" id="CLU_2921206_0_0_10"/>
<dbReference type="Proteomes" id="UP000005436">
    <property type="component" value="Chromosome"/>
</dbReference>
<evidence type="ECO:0000313" key="1">
    <source>
        <dbReference type="EMBL" id="AEW21484.1"/>
    </source>
</evidence>
<sequence length="61" mass="7119">MTGKEKKSSGKYETLNLIHASFEICCKTYKYHMVLNINNLSYCKDVFLSVYHGFGIIFFGW</sequence>
<proteinExistence type="predicted"/>
<accession>G8ULQ1</accession>
<keyword evidence="2" id="KW-1185">Reference proteome</keyword>
<dbReference type="EMBL" id="CP003191">
    <property type="protein sequence ID" value="AEW21484.1"/>
    <property type="molecule type" value="Genomic_DNA"/>
</dbReference>
<dbReference type="KEGG" id="tfo:BFO_2609"/>
<organism evidence="1 2">
    <name type="scientific">Tannerella forsythia (strain ATCC 43037 / JCM 10827 / CCUG 21028 A / KCTC 5666 / FDC 338)</name>
    <name type="common">Bacteroides forsythus</name>
    <dbReference type="NCBI Taxonomy" id="203275"/>
    <lineage>
        <taxon>Bacteria</taxon>
        <taxon>Pseudomonadati</taxon>
        <taxon>Bacteroidota</taxon>
        <taxon>Bacteroidia</taxon>
        <taxon>Bacteroidales</taxon>
        <taxon>Tannerellaceae</taxon>
        <taxon>Tannerella</taxon>
    </lineage>
</organism>
<gene>
    <name evidence="1" type="ordered locus">BFO_2609</name>
</gene>
<evidence type="ECO:0000313" key="2">
    <source>
        <dbReference type="Proteomes" id="UP000005436"/>
    </source>
</evidence>
<dbReference type="STRING" id="203275.BFO_2609"/>
<protein>
    <submittedName>
        <fullName evidence="1">Uncharacterized protein</fullName>
    </submittedName>
</protein>
<dbReference type="AlphaFoldDB" id="G8ULQ1"/>